<feature type="compositionally biased region" description="Basic and acidic residues" evidence="1">
    <location>
        <begin position="1"/>
        <end position="18"/>
    </location>
</feature>
<evidence type="ECO:0000313" key="3">
    <source>
        <dbReference type="Proteomes" id="UP000324091"/>
    </source>
</evidence>
<sequence length="63" mass="7016">MVEGRGPEPDGKAEEPMRGKRQAWSETRSSTSDWKSLQRVVRTAEKIIGTSLPPIQDTAKKCC</sequence>
<evidence type="ECO:0000313" key="2">
    <source>
        <dbReference type="EMBL" id="TWW53954.1"/>
    </source>
</evidence>
<dbReference type="Proteomes" id="UP000324091">
    <property type="component" value="Unassembled WGS sequence"/>
</dbReference>
<reference evidence="2 3" key="1">
    <citation type="submission" date="2019-04" db="EMBL/GenBank/DDBJ databases">
        <title>Chromosome genome assembly for Takifugu flavidus.</title>
        <authorList>
            <person name="Xiao S."/>
        </authorList>
    </citation>
    <scope>NUCLEOTIDE SEQUENCE [LARGE SCALE GENOMIC DNA]</scope>
    <source>
        <strain evidence="2">HTHZ2018</strain>
        <tissue evidence="2">Muscle</tissue>
    </source>
</reference>
<evidence type="ECO:0000256" key="1">
    <source>
        <dbReference type="SAM" id="MobiDB-lite"/>
    </source>
</evidence>
<dbReference type="AlphaFoldDB" id="A0A5C6MFI6"/>
<feature type="region of interest" description="Disordered" evidence="1">
    <location>
        <begin position="1"/>
        <end position="34"/>
    </location>
</feature>
<proteinExistence type="predicted"/>
<protein>
    <submittedName>
        <fullName evidence="2">Uncharacterized protein</fullName>
    </submittedName>
</protein>
<dbReference type="EMBL" id="RHFK02000478">
    <property type="protein sequence ID" value="TWW53954.1"/>
    <property type="molecule type" value="Genomic_DNA"/>
</dbReference>
<keyword evidence="3" id="KW-1185">Reference proteome</keyword>
<feature type="compositionally biased region" description="Polar residues" evidence="1">
    <location>
        <begin position="24"/>
        <end position="34"/>
    </location>
</feature>
<name>A0A5C6MFI6_9TELE</name>
<comment type="caution">
    <text evidence="2">The sequence shown here is derived from an EMBL/GenBank/DDBJ whole genome shotgun (WGS) entry which is preliminary data.</text>
</comment>
<gene>
    <name evidence="2" type="ORF">D4764_0170330</name>
</gene>
<organism evidence="2 3">
    <name type="scientific">Takifugu flavidus</name>
    <name type="common">sansaifugu</name>
    <dbReference type="NCBI Taxonomy" id="433684"/>
    <lineage>
        <taxon>Eukaryota</taxon>
        <taxon>Metazoa</taxon>
        <taxon>Chordata</taxon>
        <taxon>Craniata</taxon>
        <taxon>Vertebrata</taxon>
        <taxon>Euteleostomi</taxon>
        <taxon>Actinopterygii</taxon>
        <taxon>Neopterygii</taxon>
        <taxon>Teleostei</taxon>
        <taxon>Neoteleostei</taxon>
        <taxon>Acanthomorphata</taxon>
        <taxon>Eupercaria</taxon>
        <taxon>Tetraodontiformes</taxon>
        <taxon>Tetradontoidea</taxon>
        <taxon>Tetraodontidae</taxon>
        <taxon>Takifugu</taxon>
    </lineage>
</organism>
<accession>A0A5C6MFI6</accession>